<organism evidence="3 4">
    <name type="scientific">Devosia algicola</name>
    <dbReference type="NCBI Taxonomy" id="3026418"/>
    <lineage>
        <taxon>Bacteria</taxon>
        <taxon>Pseudomonadati</taxon>
        <taxon>Pseudomonadota</taxon>
        <taxon>Alphaproteobacteria</taxon>
        <taxon>Hyphomicrobiales</taxon>
        <taxon>Devosiaceae</taxon>
        <taxon>Devosia</taxon>
    </lineage>
</organism>
<evidence type="ECO:0000256" key="1">
    <source>
        <dbReference type="SAM" id="Coils"/>
    </source>
</evidence>
<dbReference type="EMBL" id="CP118246">
    <property type="protein sequence ID" value="WDR02229.1"/>
    <property type="molecule type" value="Genomic_DNA"/>
</dbReference>
<name>A0ABY7YME3_9HYPH</name>
<dbReference type="Proteomes" id="UP001220530">
    <property type="component" value="Chromosome"/>
</dbReference>
<evidence type="ECO:0000313" key="3">
    <source>
        <dbReference type="EMBL" id="WDR02229.1"/>
    </source>
</evidence>
<evidence type="ECO:0000313" key="4">
    <source>
        <dbReference type="Proteomes" id="UP001220530"/>
    </source>
</evidence>
<evidence type="ECO:0008006" key="5">
    <source>
        <dbReference type="Google" id="ProtNLM"/>
    </source>
</evidence>
<keyword evidence="1" id="KW-0175">Coiled coil</keyword>
<keyword evidence="4" id="KW-1185">Reference proteome</keyword>
<feature type="coiled-coil region" evidence="1">
    <location>
        <begin position="79"/>
        <end position="106"/>
    </location>
</feature>
<dbReference type="RefSeq" id="WP_282218634.1">
    <property type="nucleotide sequence ID" value="NZ_CP118246.1"/>
</dbReference>
<evidence type="ECO:0000256" key="2">
    <source>
        <dbReference type="SAM" id="MobiDB-lite"/>
    </source>
</evidence>
<feature type="region of interest" description="Disordered" evidence="2">
    <location>
        <begin position="143"/>
        <end position="174"/>
    </location>
</feature>
<gene>
    <name evidence="3" type="ORF">PSQ19_16550</name>
</gene>
<sequence>MSLRGPQAMASLDEAMRDIRREEDDISKRLARSGERISKIRESEAELVRELAKMRLDPAIQSELQGHISSAESKARDMLKAHARELSAAEKALTETDAKLEKLTGARAKALTAQADRQGELDALAASIEADMAKNDAYVKQRDDAAQLLRQSQPINGQDRAGRGGSRGQGAPLP</sequence>
<reference evidence="3 4" key="1">
    <citation type="submission" date="2023-02" db="EMBL/GenBank/DDBJ databases">
        <title>Devosia algicola sp. nov., isolated from the phycosphere of marine algae.</title>
        <authorList>
            <person name="Kim J.M."/>
            <person name="Lee J.K."/>
            <person name="Choi B.J."/>
            <person name="Bayburt H."/>
            <person name="Jeon C.O."/>
        </authorList>
    </citation>
    <scope>NUCLEOTIDE SEQUENCE [LARGE SCALE GENOMIC DNA]</scope>
    <source>
        <strain evidence="3 4">G20-9</strain>
    </source>
</reference>
<protein>
    <recommendedName>
        <fullName evidence="5">Crescentin coiled-coil domain-containing protein</fullName>
    </recommendedName>
</protein>
<accession>A0ABY7YME3</accession>
<proteinExistence type="predicted"/>